<organism evidence="1 2">
    <name type="scientific">Dolichospermum compactum NIES-806</name>
    <dbReference type="NCBI Taxonomy" id="1973481"/>
    <lineage>
        <taxon>Bacteria</taxon>
        <taxon>Bacillati</taxon>
        <taxon>Cyanobacteriota</taxon>
        <taxon>Cyanophyceae</taxon>
        <taxon>Nostocales</taxon>
        <taxon>Aphanizomenonaceae</taxon>
        <taxon>Dolichospermum</taxon>
        <taxon>Dolichospermum compactum</taxon>
    </lineage>
</organism>
<dbReference type="KEGG" id="dcm:NIES806_18020"/>
<gene>
    <name evidence="1" type="ORF">NIES806_18020</name>
</gene>
<sequence length="189" mass="21135">MKLQSLSTFLGLTTLTLTMSINPGLSQDNASENQPNQVTFFCQEIFDQASGEKVPATIAWVPERQGHVRFIGWKSEYFAKGSWTPQKRCQEVSKKFHNFYEAGRLNRLTTGKNNGYSVVCAVASNEQTCNGNNQLFTLKNNSNPGLVLEQLVNIAQGKSSEPLWQNSGNRKYLNVGKYLQNAPLVNIKK</sequence>
<keyword evidence="2" id="KW-1185">Reference proteome</keyword>
<dbReference type="EMBL" id="AP018316">
    <property type="protein sequence ID" value="BAZ85599.1"/>
    <property type="molecule type" value="Genomic_DNA"/>
</dbReference>
<dbReference type="InterPro" id="IPR025478">
    <property type="entry name" value="COP23"/>
</dbReference>
<reference evidence="1 2" key="1">
    <citation type="submission" date="2017-06" db="EMBL/GenBank/DDBJ databases">
        <title>Genome sequencing of cyanobaciteial culture collection at National Institute for Environmental Studies (NIES).</title>
        <authorList>
            <person name="Hirose Y."/>
            <person name="Shimura Y."/>
            <person name="Fujisawa T."/>
            <person name="Nakamura Y."/>
            <person name="Kawachi M."/>
        </authorList>
    </citation>
    <scope>NUCLEOTIDE SEQUENCE [LARGE SCALE GENOMIC DNA]</scope>
    <source>
        <strain evidence="1 2">NIES-806</strain>
    </source>
</reference>
<protein>
    <submittedName>
        <fullName evidence="1">Uncharacterized protein</fullName>
    </submittedName>
</protein>
<evidence type="ECO:0000313" key="2">
    <source>
        <dbReference type="Proteomes" id="UP000218702"/>
    </source>
</evidence>
<dbReference type="OrthoDB" id="490444at2"/>
<dbReference type="Proteomes" id="UP000218702">
    <property type="component" value="Chromosome"/>
</dbReference>
<dbReference type="Pfam" id="PF14218">
    <property type="entry name" value="COP23"/>
    <property type="match status" value="1"/>
</dbReference>
<proteinExistence type="predicted"/>
<dbReference type="AlphaFoldDB" id="A0A1Z4V2I8"/>
<dbReference type="RefSeq" id="WP_096666488.1">
    <property type="nucleotide sequence ID" value="NZ_AP018316.1"/>
</dbReference>
<evidence type="ECO:0000313" key="1">
    <source>
        <dbReference type="EMBL" id="BAZ85599.1"/>
    </source>
</evidence>
<name>A0A1Z4V2I8_9CYAN</name>
<accession>A0A1Z4V2I8</accession>